<dbReference type="AlphaFoldDB" id="A0A937FHC8"/>
<dbReference type="Pfam" id="PF02518">
    <property type="entry name" value="HATPase_c"/>
    <property type="match status" value="1"/>
</dbReference>
<dbReference type="PANTHER" id="PTHR24421">
    <property type="entry name" value="NITRATE/NITRITE SENSOR PROTEIN NARX-RELATED"/>
    <property type="match status" value="1"/>
</dbReference>
<evidence type="ECO:0000313" key="11">
    <source>
        <dbReference type="EMBL" id="MBL4933409.1"/>
    </source>
</evidence>
<dbReference type="GO" id="GO:0046983">
    <property type="term" value="F:protein dimerization activity"/>
    <property type="evidence" value="ECO:0007669"/>
    <property type="project" value="InterPro"/>
</dbReference>
<dbReference type="EMBL" id="JAESWA010000024">
    <property type="protein sequence ID" value="MBL4933409.1"/>
    <property type="molecule type" value="Genomic_DNA"/>
</dbReference>
<protein>
    <recommendedName>
        <fullName evidence="2">histidine kinase</fullName>
        <ecNumber evidence="2">2.7.13.3</ecNumber>
    </recommendedName>
</protein>
<evidence type="ECO:0000256" key="5">
    <source>
        <dbReference type="ARBA" id="ARBA00022741"/>
    </source>
</evidence>
<feature type="domain" description="Signal transduction histidine kinase subgroup 3 dimerisation and phosphoacceptor" evidence="10">
    <location>
        <begin position="110"/>
        <end position="174"/>
    </location>
</feature>
<feature type="domain" description="Histidine kinase/HSP90-like ATPase" evidence="9">
    <location>
        <begin position="223"/>
        <end position="298"/>
    </location>
</feature>
<evidence type="ECO:0000313" key="12">
    <source>
        <dbReference type="Proteomes" id="UP000623681"/>
    </source>
</evidence>
<evidence type="ECO:0000256" key="2">
    <source>
        <dbReference type="ARBA" id="ARBA00012438"/>
    </source>
</evidence>
<comment type="caution">
    <text evidence="11">The sequence shown here is derived from an EMBL/GenBank/DDBJ whole genome shotgun (WGS) entry which is preliminary data.</text>
</comment>
<dbReference type="GO" id="GO:0005524">
    <property type="term" value="F:ATP binding"/>
    <property type="evidence" value="ECO:0007669"/>
    <property type="project" value="UniProtKB-KW"/>
</dbReference>
<dbReference type="RefSeq" id="WP_202768847.1">
    <property type="nucleotide sequence ID" value="NZ_JAESWA010000024.1"/>
</dbReference>
<dbReference type="Proteomes" id="UP000623681">
    <property type="component" value="Unassembled WGS sequence"/>
</dbReference>
<sequence>MLYKINPIFIILGSQIISELFEFNELVKYGSMILICILGTVITKENKFLFYLLLFITYASLSIIKSYLEKTDSLEKENRELRKNLTYYNKLVENSKDFEEQVLYATQLEERNKLSQQMHDKIGHVVAGSLMQLEAAKAIIEEDTEASKKLLEGTISVLRSGIEDIRITLRNIKPLKEELGINRLKLEVDRALKHSSINSHISFKGELNNINYNQWKVIIDNTKEALTNAIKYSKAKDFWVNIHVMNKMLKVELKDNGTGSSIITKGLGIAGMEQRVQELGGNITFDGSSGFSIVILMPI</sequence>
<dbReference type="Pfam" id="PF07730">
    <property type="entry name" value="HisKA_3"/>
    <property type="match status" value="1"/>
</dbReference>
<organism evidence="11 12">
    <name type="scientific">Clostridium paridis</name>
    <dbReference type="NCBI Taxonomy" id="2803863"/>
    <lineage>
        <taxon>Bacteria</taxon>
        <taxon>Bacillati</taxon>
        <taxon>Bacillota</taxon>
        <taxon>Clostridia</taxon>
        <taxon>Eubacteriales</taxon>
        <taxon>Clostridiaceae</taxon>
        <taxon>Clostridium</taxon>
    </lineage>
</organism>
<dbReference type="InterPro" id="IPR003594">
    <property type="entry name" value="HATPase_dom"/>
</dbReference>
<dbReference type="Gene3D" id="3.30.565.10">
    <property type="entry name" value="Histidine kinase-like ATPase, C-terminal domain"/>
    <property type="match status" value="1"/>
</dbReference>
<dbReference type="InterPro" id="IPR011712">
    <property type="entry name" value="Sig_transdc_His_kin_sub3_dim/P"/>
</dbReference>
<keyword evidence="7" id="KW-0067">ATP-binding</keyword>
<dbReference type="Gene3D" id="1.20.5.1930">
    <property type="match status" value="1"/>
</dbReference>
<dbReference type="InterPro" id="IPR036890">
    <property type="entry name" value="HATPase_C_sf"/>
</dbReference>
<evidence type="ECO:0000259" key="9">
    <source>
        <dbReference type="Pfam" id="PF02518"/>
    </source>
</evidence>
<keyword evidence="8" id="KW-0902">Two-component regulatory system</keyword>
<accession>A0A937FHC8</accession>
<keyword evidence="6 11" id="KW-0418">Kinase</keyword>
<evidence type="ECO:0000256" key="7">
    <source>
        <dbReference type="ARBA" id="ARBA00022840"/>
    </source>
</evidence>
<evidence type="ECO:0000256" key="3">
    <source>
        <dbReference type="ARBA" id="ARBA00022553"/>
    </source>
</evidence>
<dbReference type="InterPro" id="IPR050482">
    <property type="entry name" value="Sensor_HK_TwoCompSys"/>
</dbReference>
<reference evidence="11" key="1">
    <citation type="submission" date="2021-01" db="EMBL/GenBank/DDBJ databases">
        <title>Genome public.</title>
        <authorList>
            <person name="Liu C."/>
            <person name="Sun Q."/>
        </authorList>
    </citation>
    <scope>NUCLEOTIDE SEQUENCE</scope>
    <source>
        <strain evidence="11">YIM B02565</strain>
    </source>
</reference>
<dbReference type="EC" id="2.7.13.3" evidence="2"/>
<evidence type="ECO:0000256" key="6">
    <source>
        <dbReference type="ARBA" id="ARBA00022777"/>
    </source>
</evidence>
<proteinExistence type="predicted"/>
<evidence type="ECO:0000259" key="10">
    <source>
        <dbReference type="Pfam" id="PF07730"/>
    </source>
</evidence>
<comment type="catalytic activity">
    <reaction evidence="1">
        <text>ATP + protein L-histidine = ADP + protein N-phospho-L-histidine.</text>
        <dbReference type="EC" id="2.7.13.3"/>
    </reaction>
</comment>
<evidence type="ECO:0000256" key="8">
    <source>
        <dbReference type="ARBA" id="ARBA00023012"/>
    </source>
</evidence>
<dbReference type="CDD" id="cd16917">
    <property type="entry name" value="HATPase_UhpB-NarQ-NarX-like"/>
    <property type="match status" value="1"/>
</dbReference>
<dbReference type="GO" id="GO:0000155">
    <property type="term" value="F:phosphorelay sensor kinase activity"/>
    <property type="evidence" value="ECO:0007669"/>
    <property type="project" value="InterPro"/>
</dbReference>
<keyword evidence="5" id="KW-0547">Nucleotide-binding</keyword>
<keyword evidence="4" id="KW-0808">Transferase</keyword>
<dbReference type="GO" id="GO:0016020">
    <property type="term" value="C:membrane"/>
    <property type="evidence" value="ECO:0007669"/>
    <property type="project" value="InterPro"/>
</dbReference>
<name>A0A937FHC8_9CLOT</name>
<evidence type="ECO:0000256" key="4">
    <source>
        <dbReference type="ARBA" id="ARBA00022679"/>
    </source>
</evidence>
<dbReference type="PANTHER" id="PTHR24421:SF10">
    <property type="entry name" value="NITRATE_NITRITE SENSOR PROTEIN NARQ"/>
    <property type="match status" value="1"/>
</dbReference>
<gene>
    <name evidence="11" type="ORF">JK634_16560</name>
</gene>
<dbReference type="SUPFAM" id="SSF55874">
    <property type="entry name" value="ATPase domain of HSP90 chaperone/DNA topoisomerase II/histidine kinase"/>
    <property type="match status" value="1"/>
</dbReference>
<keyword evidence="3" id="KW-0597">Phosphoprotein</keyword>
<keyword evidence="12" id="KW-1185">Reference proteome</keyword>
<evidence type="ECO:0000256" key="1">
    <source>
        <dbReference type="ARBA" id="ARBA00000085"/>
    </source>
</evidence>